<dbReference type="CDD" id="cd04015">
    <property type="entry name" value="C2_plant_PLD"/>
    <property type="match status" value="1"/>
</dbReference>
<keyword evidence="8" id="KW-0106">Calcium</keyword>
<evidence type="ECO:0000259" key="12">
    <source>
        <dbReference type="PROSITE" id="PS50035"/>
    </source>
</evidence>
<dbReference type="PANTHER" id="PTHR18896:SF153">
    <property type="entry name" value="PHOSPHOLIPASE D"/>
    <property type="match status" value="1"/>
</dbReference>
<dbReference type="InterPro" id="IPR015679">
    <property type="entry name" value="PLipase_D_fam"/>
</dbReference>
<evidence type="ECO:0000256" key="8">
    <source>
        <dbReference type="ARBA" id="ARBA00022837"/>
    </source>
</evidence>
<dbReference type="SUPFAM" id="SSF56024">
    <property type="entry name" value="Phospholipase D/nuclease"/>
    <property type="match status" value="2"/>
</dbReference>
<keyword evidence="5" id="KW-0479">Metal-binding</keyword>
<evidence type="ECO:0000256" key="2">
    <source>
        <dbReference type="ARBA" id="ARBA00001913"/>
    </source>
</evidence>
<dbReference type="GO" id="GO:0004630">
    <property type="term" value="F:phospholipase D activity"/>
    <property type="evidence" value="ECO:0007669"/>
    <property type="project" value="UniProtKB-EC"/>
</dbReference>
<keyword evidence="6" id="KW-0677">Repeat</keyword>
<dbReference type="Proteomes" id="UP000655225">
    <property type="component" value="Unassembled WGS sequence"/>
</dbReference>
<comment type="similarity">
    <text evidence="3">Belongs to the phospholipase D family. C2-PLD subfamily.</text>
</comment>
<dbReference type="OrthoDB" id="14911at2759"/>
<keyword evidence="7" id="KW-0378">Hydrolase</keyword>
<dbReference type="EMBL" id="JABCRI010000002">
    <property type="protein sequence ID" value="KAF8411885.1"/>
    <property type="molecule type" value="Genomic_DNA"/>
</dbReference>
<evidence type="ECO:0000256" key="10">
    <source>
        <dbReference type="ARBA" id="ARBA00023098"/>
    </source>
</evidence>
<comment type="cofactor">
    <cofactor evidence="2">
        <name>Ca(2+)</name>
        <dbReference type="ChEBI" id="CHEBI:29108"/>
    </cofactor>
</comment>
<keyword evidence="10" id="KW-0443">Lipid metabolism</keyword>
<feature type="domain" description="PLD phosphodiesterase" evidence="12">
    <location>
        <begin position="375"/>
        <end position="410"/>
    </location>
</feature>
<dbReference type="SMART" id="SM00155">
    <property type="entry name" value="PLDc"/>
    <property type="match status" value="2"/>
</dbReference>
<reference evidence="13 14" key="1">
    <citation type="submission" date="2020-04" db="EMBL/GenBank/DDBJ databases">
        <title>Plant Genome Project.</title>
        <authorList>
            <person name="Zhang R.-G."/>
        </authorList>
    </citation>
    <scope>NUCLEOTIDE SEQUENCE [LARGE SCALE GENOMIC DNA]</scope>
    <source>
        <strain evidence="13">YNK0</strain>
        <tissue evidence="13">Leaf</tissue>
    </source>
</reference>
<dbReference type="AlphaFoldDB" id="A0A834ZUG1"/>
<dbReference type="SUPFAM" id="SSF49562">
    <property type="entry name" value="C2 domain (Calcium/lipid-binding domain, CaLB)"/>
    <property type="match status" value="1"/>
</dbReference>
<dbReference type="EC" id="3.1.4.4" evidence="4"/>
<evidence type="ECO:0000256" key="6">
    <source>
        <dbReference type="ARBA" id="ARBA00022737"/>
    </source>
</evidence>
<evidence type="ECO:0000256" key="3">
    <source>
        <dbReference type="ARBA" id="ARBA00010683"/>
    </source>
</evidence>
<name>A0A834ZUG1_TETSI</name>
<comment type="caution">
    <text evidence="13">The sequence shown here is derived from an EMBL/GenBank/DDBJ whole genome shotgun (WGS) entry which is preliminary data.</text>
</comment>
<evidence type="ECO:0000256" key="7">
    <source>
        <dbReference type="ARBA" id="ARBA00022801"/>
    </source>
</evidence>
<dbReference type="Gene3D" id="3.30.870.10">
    <property type="entry name" value="Endonuclease Chain A"/>
    <property type="match status" value="3"/>
</dbReference>
<dbReference type="InterPro" id="IPR024632">
    <property type="entry name" value="PLipase_D_C"/>
</dbReference>
<keyword evidence="9" id="KW-0442">Lipid degradation</keyword>
<proteinExistence type="inferred from homology"/>
<protein>
    <recommendedName>
        <fullName evidence="4">phospholipase D</fullName>
        <ecNumber evidence="4">3.1.4.4</ecNumber>
    </recommendedName>
</protein>
<dbReference type="Pfam" id="PF12357">
    <property type="entry name" value="PLD_C"/>
    <property type="match status" value="1"/>
</dbReference>
<evidence type="ECO:0000256" key="4">
    <source>
        <dbReference type="ARBA" id="ARBA00012027"/>
    </source>
</evidence>
<feature type="domain" description="PLD phosphodiesterase" evidence="12">
    <location>
        <begin position="797"/>
        <end position="824"/>
    </location>
</feature>
<dbReference type="OMA" id="MAEENWA"/>
<dbReference type="Pfam" id="PF00614">
    <property type="entry name" value="PLDc"/>
    <property type="match status" value="1"/>
</dbReference>
<sequence length="977" mass="110165">MAGGANHSQESLADGIGASEETMFLHGDLDLWILEARSLPNMDLVSERMRRCFTMFGACTSSFGRKDKHKSGHTIITSDPYVSVCLAGATVAQTRIIANCEDPSWEEHFCVPVAHPVAKVEFHVKDNDVLGAQLIGVVGISIEKILSGNTINGWFPVVGPYGNPLKPYPELHISLQFRPVGDNPLYKGGVGVGPNFSGVPNTYFPLHKGGRVTLYQDAHVPDAMLPEIPLDGGKVFQQGKCWEDICHAILEAHHLIYIIGWSIYHPVKLVREPTKPLPSGGELSLGELLKYKSQEGVRVIMLIWDDKTSHDKFLLKTSLRWIYWKVSCKLMMKKLKSFSDIRAFIACFLLVMPAISLVFSSNRFECTFLVQVVGTLFTHHQKCVLLDTQATGNNRKITAFIGGLDLCDGRYDTPEHRLFVDLDSVFANDFHNPTFPSRARGPRQPWHDLHCKIEGPAAYDVMKNFEQRWRKATKWRDFGLKKVTHWHDDALIKLDRISWILSPSPGLDGDRSVRVSEEEDPENWHVQVFRSIDSGSVKGFPKLVQEAEAQNLICGKNLKIDKSIHAAYVKAIRSAQHFIYIENQYFLGSSYYWPSYKNAGADNLVPMELALKIASKISANERFSVYVVIPMWPEGVPTSASVQEILFWQLVLFSPSFKHPVTRMQIGQISYQVRRAYFGFTIYRLEHLGSSDQESRKKTHRLEEETLNVTIVHTDCVLTPRAKTEVQRLQGQTMAMMYGIVGKALEKAGLSNECHPQDYLNFYCLGKREASSLERSSQKNQSSENSALGLAQKFRRFMIYVHAKGMIVDDEYVIMGSANINQRSLDGSRDTEIAMGAYQPNYRWAGKKSHPCGQMYAVAVKLKAPPPLEWISTKVLLLDPVYGYRMSLWVEHLGILEDSFREPQTLECVRRVNKLAVRNWRSFVAEESKEMRGHLMRYPIEVGSDGKVDAIPGYDCFPDVGGKVLGAPTNLPDVLTT</sequence>
<dbReference type="Pfam" id="PF00168">
    <property type="entry name" value="C2"/>
    <property type="match status" value="1"/>
</dbReference>
<gene>
    <name evidence="13" type="ORF">HHK36_004443</name>
</gene>
<dbReference type="InterPro" id="IPR035892">
    <property type="entry name" value="C2_domain_sf"/>
</dbReference>
<dbReference type="GO" id="GO:0046872">
    <property type="term" value="F:metal ion binding"/>
    <property type="evidence" value="ECO:0007669"/>
    <property type="project" value="UniProtKB-KW"/>
</dbReference>
<dbReference type="InterPro" id="IPR000008">
    <property type="entry name" value="C2_dom"/>
</dbReference>
<accession>A0A834ZUG1</accession>
<organism evidence="13 14">
    <name type="scientific">Tetracentron sinense</name>
    <name type="common">Spur-leaf</name>
    <dbReference type="NCBI Taxonomy" id="13715"/>
    <lineage>
        <taxon>Eukaryota</taxon>
        <taxon>Viridiplantae</taxon>
        <taxon>Streptophyta</taxon>
        <taxon>Embryophyta</taxon>
        <taxon>Tracheophyta</taxon>
        <taxon>Spermatophyta</taxon>
        <taxon>Magnoliopsida</taxon>
        <taxon>Trochodendrales</taxon>
        <taxon>Trochodendraceae</taxon>
        <taxon>Tetracentron</taxon>
    </lineage>
</organism>
<dbReference type="PROSITE" id="PS50004">
    <property type="entry name" value="C2"/>
    <property type="match status" value="1"/>
</dbReference>
<evidence type="ECO:0000313" key="14">
    <source>
        <dbReference type="Proteomes" id="UP000655225"/>
    </source>
</evidence>
<comment type="catalytic activity">
    <reaction evidence="1">
        <text>a 1,2-diacyl-sn-glycero-3-phosphocholine + H2O = a 1,2-diacyl-sn-glycero-3-phosphate + choline + H(+)</text>
        <dbReference type="Rhea" id="RHEA:14445"/>
        <dbReference type="ChEBI" id="CHEBI:15354"/>
        <dbReference type="ChEBI" id="CHEBI:15377"/>
        <dbReference type="ChEBI" id="CHEBI:15378"/>
        <dbReference type="ChEBI" id="CHEBI:57643"/>
        <dbReference type="ChEBI" id="CHEBI:58608"/>
        <dbReference type="EC" id="3.1.4.4"/>
    </reaction>
</comment>
<feature type="domain" description="C2" evidence="11">
    <location>
        <begin position="8"/>
        <end position="155"/>
    </location>
</feature>
<dbReference type="InterPro" id="IPR001736">
    <property type="entry name" value="PLipase_D/transphosphatidylase"/>
</dbReference>
<dbReference type="PANTHER" id="PTHR18896">
    <property type="entry name" value="PHOSPHOLIPASE D"/>
    <property type="match status" value="1"/>
</dbReference>
<dbReference type="PROSITE" id="PS50035">
    <property type="entry name" value="PLD"/>
    <property type="match status" value="2"/>
</dbReference>
<evidence type="ECO:0000313" key="13">
    <source>
        <dbReference type="EMBL" id="KAF8411885.1"/>
    </source>
</evidence>
<evidence type="ECO:0000256" key="1">
    <source>
        <dbReference type="ARBA" id="ARBA00000798"/>
    </source>
</evidence>
<dbReference type="GO" id="GO:0005886">
    <property type="term" value="C:plasma membrane"/>
    <property type="evidence" value="ECO:0007669"/>
    <property type="project" value="TreeGrafter"/>
</dbReference>
<evidence type="ECO:0000256" key="9">
    <source>
        <dbReference type="ARBA" id="ARBA00022963"/>
    </source>
</evidence>
<evidence type="ECO:0000256" key="5">
    <source>
        <dbReference type="ARBA" id="ARBA00022723"/>
    </source>
</evidence>
<keyword evidence="14" id="KW-1185">Reference proteome</keyword>
<evidence type="ECO:0000259" key="11">
    <source>
        <dbReference type="PROSITE" id="PS50004"/>
    </source>
</evidence>
<dbReference type="SMART" id="SM00239">
    <property type="entry name" value="C2"/>
    <property type="match status" value="1"/>
</dbReference>
<dbReference type="Gene3D" id="2.60.40.150">
    <property type="entry name" value="C2 domain"/>
    <property type="match status" value="1"/>
</dbReference>
<dbReference type="GO" id="GO:0009395">
    <property type="term" value="P:phospholipid catabolic process"/>
    <property type="evidence" value="ECO:0007669"/>
    <property type="project" value="TreeGrafter"/>
</dbReference>